<dbReference type="InterPro" id="IPR016155">
    <property type="entry name" value="Mopterin_synth/thiamin_S_b"/>
</dbReference>
<reference evidence="1 2" key="1">
    <citation type="submission" date="2022-08" db="EMBL/GenBank/DDBJ databases">
        <title>Bacterial and archaeal communities from various locations to study Microbial Dark Matter (Phase II).</title>
        <authorList>
            <person name="Stepanauskas R."/>
        </authorList>
    </citation>
    <scope>NUCLEOTIDE SEQUENCE [LARGE SCALE GENOMIC DNA]</scope>
    <source>
        <strain evidence="1 2">PD1</strain>
    </source>
</reference>
<gene>
    <name evidence="1" type="ORF">M2350_002121</name>
</gene>
<name>A0ABT2ES15_9BACT</name>
<comment type="caution">
    <text evidence="1">The sequence shown here is derived from an EMBL/GenBank/DDBJ whole genome shotgun (WGS) entry which is preliminary data.</text>
</comment>
<sequence>MKVKFRDQTFEFDREMTVRELLKELNLSPESTLVVRDDEVLTEDEKLQKDDEVRVISAISGGSE</sequence>
<dbReference type="SUPFAM" id="SSF54285">
    <property type="entry name" value="MoaD/ThiS"/>
    <property type="match status" value="1"/>
</dbReference>
<accession>A0ABT2ES15</accession>
<proteinExistence type="predicted"/>
<dbReference type="CDD" id="cd17506">
    <property type="entry name" value="Ubl_SAMP2_like"/>
    <property type="match status" value="1"/>
</dbReference>
<dbReference type="EMBL" id="JANUCP010000003">
    <property type="protein sequence ID" value="MCS3919708.1"/>
    <property type="molecule type" value="Genomic_DNA"/>
</dbReference>
<dbReference type="InterPro" id="IPR003749">
    <property type="entry name" value="ThiS/MoaD-like"/>
</dbReference>
<dbReference type="Proteomes" id="UP001204798">
    <property type="component" value="Unassembled WGS sequence"/>
</dbReference>
<organism evidence="1 2">
    <name type="scientific">Candidatus Fervidibacter sacchari</name>
    <dbReference type="NCBI Taxonomy" id="1448929"/>
    <lineage>
        <taxon>Bacteria</taxon>
        <taxon>Candidatus Fervidibacterota</taxon>
        <taxon>Candidatus Fervidibacter</taxon>
    </lineage>
</organism>
<dbReference type="RefSeq" id="WP_259096437.1">
    <property type="nucleotide sequence ID" value="NZ_CP130454.1"/>
</dbReference>
<evidence type="ECO:0000313" key="1">
    <source>
        <dbReference type="EMBL" id="MCS3919708.1"/>
    </source>
</evidence>
<dbReference type="InterPro" id="IPR012675">
    <property type="entry name" value="Beta-grasp_dom_sf"/>
</dbReference>
<dbReference type="Gene3D" id="3.10.20.30">
    <property type="match status" value="1"/>
</dbReference>
<keyword evidence="2" id="KW-1185">Reference proteome</keyword>
<evidence type="ECO:0000313" key="2">
    <source>
        <dbReference type="Proteomes" id="UP001204798"/>
    </source>
</evidence>
<dbReference type="Pfam" id="PF02597">
    <property type="entry name" value="ThiS"/>
    <property type="match status" value="1"/>
</dbReference>
<protein>
    <submittedName>
        <fullName evidence="1">Sulfur carrier protein</fullName>
    </submittedName>
</protein>